<feature type="domain" description="PBP" evidence="1">
    <location>
        <begin position="42"/>
        <end position="256"/>
    </location>
</feature>
<dbReference type="AlphaFoldDB" id="A0A5L4PL87"/>
<gene>
    <name evidence="2" type="ORF">YZ54_05465</name>
</gene>
<dbReference type="Pfam" id="PF12849">
    <property type="entry name" value="PBP_like_2"/>
    <property type="match status" value="1"/>
</dbReference>
<dbReference type="SUPFAM" id="SSF53850">
    <property type="entry name" value="Periplasmic binding protein-like II"/>
    <property type="match status" value="1"/>
</dbReference>
<reference evidence="2" key="1">
    <citation type="submission" date="2018-05" db="EMBL/GenBank/DDBJ databases">
        <authorList>
            <consortium name="PulseNet: The National Subtyping Network for Foodborne Disease Surveillance"/>
            <person name="Tarr C.L."/>
            <person name="Trees E."/>
            <person name="Katz L.S."/>
            <person name="Carleton-Romer H.A."/>
            <person name="Stroika S."/>
            <person name="Kucerova Z."/>
            <person name="Roache K.F."/>
            <person name="Sabol A.L."/>
            <person name="Besser J."/>
            <person name="Gerner-Smidt P."/>
        </authorList>
    </citation>
    <scope>NUCLEOTIDE SEQUENCE</scope>
    <source>
        <strain evidence="2">D2813</strain>
    </source>
</reference>
<organism evidence="2">
    <name type="scientific">Campylobacter upsaliensis</name>
    <dbReference type="NCBI Taxonomy" id="28080"/>
    <lineage>
        <taxon>Bacteria</taxon>
        <taxon>Pseudomonadati</taxon>
        <taxon>Campylobacterota</taxon>
        <taxon>Epsilonproteobacteria</taxon>
        <taxon>Campylobacterales</taxon>
        <taxon>Campylobacteraceae</taxon>
        <taxon>Campylobacter</taxon>
    </lineage>
</organism>
<comment type="caution">
    <text evidence="2">The sequence shown here is derived from an EMBL/GenBank/DDBJ whole genome shotgun (WGS) entry which is preliminary data.</text>
</comment>
<accession>A0A5L4PL87</accession>
<dbReference type="PANTHER" id="PTHR37945">
    <property type="entry name" value="EXTRACELLULAR TUNGSTATE BINDING PROTEIN"/>
    <property type="match status" value="1"/>
</dbReference>
<proteinExistence type="predicted"/>
<name>A0A5L4PL87_CAMUP</name>
<sequence>MKKQITLPQGSKMKMLSKMALIAIISLTGVSAMNCTAIYGEGKEQIKLATGSPGELGLLEELAKAFNAKYDSSLCWIKAGSGESLKLLKEKQIDIAMVHAPKAEKEAIKEGWAANRTLIGSNEFYILGPKDDPAGIKNSKNAKEAYSKIAQNQALFYTRADNSGTHKKEMSIWKSANIEPNGKWYVKNQDFMLATLKKADATKGYFMSDSSTYKLAKNELKNLEILYSNDKVLINTYVAMTTENPSKLVLLFVKFLSEKEGQDIITNYGKEKYKESLYENAAYAKQHFE</sequence>
<dbReference type="InterPro" id="IPR024370">
    <property type="entry name" value="PBP_domain"/>
</dbReference>
<dbReference type="Gene3D" id="3.40.190.10">
    <property type="entry name" value="Periplasmic binding protein-like II"/>
    <property type="match status" value="2"/>
</dbReference>
<dbReference type="InterPro" id="IPR052738">
    <property type="entry name" value="ABC-Tungstate_binding"/>
</dbReference>
<evidence type="ECO:0000313" key="2">
    <source>
        <dbReference type="EMBL" id="EAJ7104943.1"/>
    </source>
</evidence>
<protein>
    <submittedName>
        <fullName evidence="2">ABC transporter substrate-binding protein</fullName>
    </submittedName>
</protein>
<dbReference type="PANTHER" id="PTHR37945:SF1">
    <property type="entry name" value="EXTRACELLULAR TUNGSTATE BINDING PROTEIN"/>
    <property type="match status" value="1"/>
</dbReference>
<dbReference type="EMBL" id="AACABH010000021">
    <property type="protein sequence ID" value="EAJ7104943.1"/>
    <property type="molecule type" value="Genomic_DNA"/>
</dbReference>
<evidence type="ECO:0000259" key="1">
    <source>
        <dbReference type="Pfam" id="PF12849"/>
    </source>
</evidence>